<dbReference type="RefSeq" id="WP_114296686.1">
    <property type="nucleotide sequence ID" value="NZ_QPJT01000004.1"/>
</dbReference>
<feature type="transmembrane region" description="Helical" evidence="1">
    <location>
        <begin position="157"/>
        <end position="178"/>
    </location>
</feature>
<dbReference type="Proteomes" id="UP000253034">
    <property type="component" value="Unassembled WGS sequence"/>
</dbReference>
<proteinExistence type="predicted"/>
<feature type="transmembrane region" description="Helical" evidence="1">
    <location>
        <begin position="12"/>
        <end position="33"/>
    </location>
</feature>
<protein>
    <submittedName>
        <fullName evidence="2">Energy-coupling factor transport system substrate-specific component</fullName>
    </submittedName>
</protein>
<dbReference type="AlphaFoldDB" id="A0A369BBD5"/>
<comment type="caution">
    <text evidence="2">The sequence shown here is derived from an EMBL/GenBank/DDBJ whole genome shotgun (WGS) entry which is preliminary data.</text>
</comment>
<feature type="transmembrane region" description="Helical" evidence="1">
    <location>
        <begin position="116"/>
        <end position="137"/>
    </location>
</feature>
<organism evidence="2 3">
    <name type="scientific">Anaerobacterium chartisolvens</name>
    <dbReference type="NCBI Taxonomy" id="1297424"/>
    <lineage>
        <taxon>Bacteria</taxon>
        <taxon>Bacillati</taxon>
        <taxon>Bacillota</taxon>
        <taxon>Clostridia</taxon>
        <taxon>Eubacteriales</taxon>
        <taxon>Oscillospiraceae</taxon>
        <taxon>Anaerobacterium</taxon>
    </lineage>
</organism>
<keyword evidence="1" id="KW-1133">Transmembrane helix</keyword>
<evidence type="ECO:0000313" key="3">
    <source>
        <dbReference type="Proteomes" id="UP000253034"/>
    </source>
</evidence>
<dbReference type="Pfam" id="PF09605">
    <property type="entry name" value="Trep_Strep"/>
    <property type="match status" value="1"/>
</dbReference>
<reference evidence="2 3" key="1">
    <citation type="submission" date="2018-07" db="EMBL/GenBank/DDBJ databases">
        <title>Genomic Encyclopedia of Type Strains, Phase IV (KMG-IV): sequencing the most valuable type-strain genomes for metagenomic binning, comparative biology and taxonomic classification.</title>
        <authorList>
            <person name="Goeker M."/>
        </authorList>
    </citation>
    <scope>NUCLEOTIDE SEQUENCE [LARGE SCALE GENOMIC DNA]</scope>
    <source>
        <strain evidence="2 3">DSM 27016</strain>
    </source>
</reference>
<name>A0A369BBD5_9FIRM</name>
<keyword evidence="1" id="KW-0472">Membrane</keyword>
<dbReference type="NCBIfam" id="TIGR02185">
    <property type="entry name" value="Trep_Strep"/>
    <property type="match status" value="1"/>
</dbReference>
<gene>
    <name evidence="2" type="ORF">DFR58_104109</name>
</gene>
<accession>A0A369BBD5</accession>
<dbReference type="EMBL" id="QPJT01000004">
    <property type="protein sequence ID" value="RCX18840.1"/>
    <property type="molecule type" value="Genomic_DNA"/>
</dbReference>
<dbReference type="InterPro" id="IPR011733">
    <property type="entry name" value="CHP02185_IM"/>
</dbReference>
<dbReference type="OrthoDB" id="9781459at2"/>
<evidence type="ECO:0000256" key="1">
    <source>
        <dbReference type="SAM" id="Phobius"/>
    </source>
</evidence>
<sequence>MRKLTSKDLITIGIFNAVAIVLYLFVGVITMPVPILHSFASQPIAALLNGAVFMLLAQKTGKRGMFFISGILHGIVFSMLMGLYATLILAPAAGLLADIICGDFKSKWRTVISYTLLMLGLYYGQVFFFFFFTDWFMSFFEGNALAHKQSAAERMTGMVFLVTTAAMLATGIIGGYIGTRVFKKHFEKAGVAG</sequence>
<evidence type="ECO:0000313" key="2">
    <source>
        <dbReference type="EMBL" id="RCX18840.1"/>
    </source>
</evidence>
<keyword evidence="1" id="KW-0812">Transmembrane</keyword>
<keyword evidence="3" id="KW-1185">Reference proteome</keyword>